<dbReference type="PANTHER" id="PTHR42852:SF6">
    <property type="entry name" value="THIOL:DISULFIDE INTERCHANGE PROTEIN DSBE"/>
    <property type="match status" value="1"/>
</dbReference>
<evidence type="ECO:0000256" key="3">
    <source>
        <dbReference type="ARBA" id="ARBA00022968"/>
    </source>
</evidence>
<dbReference type="PANTHER" id="PTHR42852">
    <property type="entry name" value="THIOL:DISULFIDE INTERCHANGE PROTEIN DSBE"/>
    <property type="match status" value="1"/>
</dbReference>
<dbReference type="eggNOG" id="COG0526">
    <property type="taxonomic scope" value="Bacteria"/>
</dbReference>
<evidence type="ECO:0000256" key="1">
    <source>
        <dbReference type="ARBA" id="ARBA00004196"/>
    </source>
</evidence>
<evidence type="ECO:0000256" key="4">
    <source>
        <dbReference type="ARBA" id="ARBA00023157"/>
    </source>
</evidence>
<dbReference type="InterPro" id="IPR013766">
    <property type="entry name" value="Thioredoxin_domain"/>
</dbReference>
<evidence type="ECO:0000256" key="2">
    <source>
        <dbReference type="ARBA" id="ARBA00022748"/>
    </source>
</evidence>
<proteinExistence type="predicted"/>
<name>D0L4C2_GORB4</name>
<keyword evidence="4" id="KW-1015">Disulfide bond</keyword>
<protein>
    <submittedName>
        <fullName evidence="8">Redoxin domain protein</fullName>
    </submittedName>
</protein>
<feature type="signal peptide" evidence="6">
    <location>
        <begin position="1"/>
        <end position="19"/>
    </location>
</feature>
<dbReference type="InterPro" id="IPR036249">
    <property type="entry name" value="Thioredoxin-like_sf"/>
</dbReference>
<keyword evidence="5" id="KW-0676">Redox-active center</keyword>
<dbReference type="AlphaFoldDB" id="D0L4C2"/>
<dbReference type="PROSITE" id="PS51352">
    <property type="entry name" value="THIOREDOXIN_2"/>
    <property type="match status" value="1"/>
</dbReference>
<sequence>MAVLALLLAVVVAVTGACGTGDDAVAQGDTFQFVSPGGKTVITYDPADRKPIGPVSGENLLGGAPLSITDPRYANKVVVINAWASWCGPCRSEYDDLEQVYDRYRTQGVDFLGINLRDDRQSAEDFVTDRHVGYPSIYDYPGATVGDLGIPLPVLPVTVILDREHRPAVVFIKSITAEELGAQVARVVAEDGSARP</sequence>
<feature type="domain" description="Thioredoxin" evidence="7">
    <location>
        <begin position="41"/>
        <end position="189"/>
    </location>
</feature>
<dbReference type="GO" id="GO:0016491">
    <property type="term" value="F:oxidoreductase activity"/>
    <property type="evidence" value="ECO:0007669"/>
    <property type="project" value="InterPro"/>
</dbReference>
<dbReference type="CDD" id="cd02966">
    <property type="entry name" value="TlpA_like_family"/>
    <property type="match status" value="1"/>
</dbReference>
<dbReference type="InterPro" id="IPR013740">
    <property type="entry name" value="Redoxin"/>
</dbReference>
<dbReference type="HOGENOM" id="CLU_042529_11_1_11"/>
<dbReference type="KEGG" id="gbr:Gbro_1036"/>
<dbReference type="SUPFAM" id="SSF52833">
    <property type="entry name" value="Thioredoxin-like"/>
    <property type="match status" value="1"/>
</dbReference>
<comment type="subcellular location">
    <subcellularLocation>
        <location evidence="1">Cell envelope</location>
    </subcellularLocation>
</comment>
<keyword evidence="3" id="KW-0812">Transmembrane</keyword>
<evidence type="ECO:0000313" key="8">
    <source>
        <dbReference type="EMBL" id="ACY20346.1"/>
    </source>
</evidence>
<gene>
    <name evidence="8" type="ordered locus">Gbro_1036</name>
</gene>
<keyword evidence="6" id="KW-0732">Signal</keyword>
<evidence type="ECO:0000259" key="7">
    <source>
        <dbReference type="PROSITE" id="PS51352"/>
    </source>
</evidence>
<dbReference type="InterPro" id="IPR050553">
    <property type="entry name" value="Thioredoxin_ResA/DsbE_sf"/>
</dbReference>
<dbReference type="Gene3D" id="3.40.30.10">
    <property type="entry name" value="Glutaredoxin"/>
    <property type="match status" value="1"/>
</dbReference>
<evidence type="ECO:0000256" key="6">
    <source>
        <dbReference type="SAM" id="SignalP"/>
    </source>
</evidence>
<reference evidence="9" key="1">
    <citation type="submission" date="2009-10" db="EMBL/GenBank/DDBJ databases">
        <title>The complete chromosome of Gordonia bronchialis DSM 43247.</title>
        <authorList>
            <consortium name="US DOE Joint Genome Institute (JGI-PGF)"/>
            <person name="Lucas S."/>
            <person name="Copeland A."/>
            <person name="Lapidus A."/>
            <person name="Glavina del Rio T."/>
            <person name="Dalin E."/>
            <person name="Tice H."/>
            <person name="Bruce D."/>
            <person name="Goodwin L."/>
            <person name="Pitluck S."/>
            <person name="Kyrpides N."/>
            <person name="Mavromatis K."/>
            <person name="Ivanova N."/>
            <person name="Ovchinnikova G."/>
            <person name="Saunders E."/>
            <person name="Brettin T."/>
            <person name="Detter J.C."/>
            <person name="Han C."/>
            <person name="Larimer F."/>
            <person name="Land M."/>
            <person name="Hauser L."/>
            <person name="Markowitz V."/>
            <person name="Cheng J.-F."/>
            <person name="Hugenholtz P."/>
            <person name="Woyke T."/>
            <person name="Wu D."/>
            <person name="Jando M."/>
            <person name="Schneider S."/>
            <person name="Goeker M."/>
            <person name="Klenk H.-P."/>
            <person name="Eisen J.A."/>
        </authorList>
    </citation>
    <scope>NUCLEOTIDE SEQUENCE [LARGE SCALE GENOMIC DNA]</scope>
    <source>
        <strain evidence="9">ATCC 25592 / DSM 43247 / BCRC 13721 / JCM 3198 / KCTC 3076 / NBRC 16047 / NCTC 10667</strain>
    </source>
</reference>
<evidence type="ECO:0000256" key="5">
    <source>
        <dbReference type="ARBA" id="ARBA00023284"/>
    </source>
</evidence>
<dbReference type="GO" id="GO:0017004">
    <property type="term" value="P:cytochrome complex assembly"/>
    <property type="evidence" value="ECO:0007669"/>
    <property type="project" value="UniProtKB-KW"/>
</dbReference>
<keyword evidence="2" id="KW-0201">Cytochrome c-type biogenesis</keyword>
<keyword evidence="9" id="KW-1185">Reference proteome</keyword>
<dbReference type="GO" id="GO:0030313">
    <property type="term" value="C:cell envelope"/>
    <property type="evidence" value="ECO:0007669"/>
    <property type="project" value="UniProtKB-SubCell"/>
</dbReference>
<dbReference type="Proteomes" id="UP000001219">
    <property type="component" value="Chromosome"/>
</dbReference>
<dbReference type="STRING" id="526226.Gbro_1036"/>
<dbReference type="Pfam" id="PF08534">
    <property type="entry name" value="Redoxin"/>
    <property type="match status" value="1"/>
</dbReference>
<organism evidence="8 9">
    <name type="scientific">Gordonia bronchialis (strain ATCC 25592 / DSM 43247 / BCRC 13721 / JCM 3198 / KCTC 3076 / NBRC 16047 / NCTC 10667)</name>
    <name type="common">Rhodococcus bronchialis</name>
    <dbReference type="NCBI Taxonomy" id="526226"/>
    <lineage>
        <taxon>Bacteria</taxon>
        <taxon>Bacillati</taxon>
        <taxon>Actinomycetota</taxon>
        <taxon>Actinomycetes</taxon>
        <taxon>Mycobacteriales</taxon>
        <taxon>Gordoniaceae</taxon>
        <taxon>Gordonia</taxon>
    </lineage>
</organism>
<evidence type="ECO:0000313" key="9">
    <source>
        <dbReference type="Proteomes" id="UP000001219"/>
    </source>
</evidence>
<dbReference type="EMBL" id="CP001802">
    <property type="protein sequence ID" value="ACY20346.1"/>
    <property type="molecule type" value="Genomic_DNA"/>
</dbReference>
<keyword evidence="3" id="KW-0735">Signal-anchor</keyword>
<feature type="chain" id="PRO_5039227544" evidence="6">
    <location>
        <begin position="20"/>
        <end position="196"/>
    </location>
</feature>
<reference evidence="8 9" key="2">
    <citation type="journal article" date="2010" name="Stand. Genomic Sci.">
        <title>Complete genome sequence of Gordonia bronchialis type strain (3410).</title>
        <authorList>
            <person name="Ivanova N."/>
            <person name="Sikorski J."/>
            <person name="Jando M."/>
            <person name="Lapidus A."/>
            <person name="Nolan M."/>
            <person name="Lucas S."/>
            <person name="Del Rio T.G."/>
            <person name="Tice H."/>
            <person name="Copeland A."/>
            <person name="Cheng J.F."/>
            <person name="Chen F."/>
            <person name="Bruce D."/>
            <person name="Goodwin L."/>
            <person name="Pitluck S."/>
            <person name="Mavromatis K."/>
            <person name="Ovchinnikova G."/>
            <person name="Pati A."/>
            <person name="Chen A."/>
            <person name="Palaniappan K."/>
            <person name="Land M."/>
            <person name="Hauser L."/>
            <person name="Chang Y.J."/>
            <person name="Jeffries C.D."/>
            <person name="Chain P."/>
            <person name="Saunders E."/>
            <person name="Han C."/>
            <person name="Detter J.C."/>
            <person name="Brettin T."/>
            <person name="Rohde M."/>
            <person name="Goker M."/>
            <person name="Bristow J."/>
            <person name="Eisen J.A."/>
            <person name="Markowitz V."/>
            <person name="Hugenholtz P."/>
            <person name="Klenk H.P."/>
            <person name="Kyrpides N.C."/>
        </authorList>
    </citation>
    <scope>NUCLEOTIDE SEQUENCE [LARGE SCALE GENOMIC DNA]</scope>
    <source>
        <strain evidence="9">ATCC 25592 / DSM 43247 / BCRC 13721 / JCM 3198 / KCTC 3076 / NBRC 16047 / NCTC 10667</strain>
    </source>
</reference>
<accession>D0L4C2</accession>